<dbReference type="InterPro" id="IPR003675">
    <property type="entry name" value="Rce1/LyrA-like_dom"/>
</dbReference>
<dbReference type="Pfam" id="PF02517">
    <property type="entry name" value="Rce1-like"/>
    <property type="match status" value="1"/>
</dbReference>
<feature type="transmembrane region" description="Helical" evidence="1">
    <location>
        <begin position="214"/>
        <end position="236"/>
    </location>
</feature>
<feature type="transmembrane region" description="Helical" evidence="1">
    <location>
        <begin position="90"/>
        <end position="110"/>
    </location>
</feature>
<dbReference type="GO" id="GO:0080120">
    <property type="term" value="P:CAAX-box protein maturation"/>
    <property type="evidence" value="ECO:0007669"/>
    <property type="project" value="UniProtKB-ARBA"/>
</dbReference>
<dbReference type="PANTHER" id="PTHR36435:SF1">
    <property type="entry name" value="CAAX AMINO TERMINAL PROTEASE FAMILY PROTEIN"/>
    <property type="match status" value="1"/>
</dbReference>
<accession>A0A1H8WUC9</accession>
<reference evidence="4" key="1">
    <citation type="submission" date="2016-10" db="EMBL/GenBank/DDBJ databases">
        <authorList>
            <person name="Varghese N."/>
            <person name="Submissions S."/>
        </authorList>
    </citation>
    <scope>NUCLEOTIDE SEQUENCE [LARGE SCALE GENOMIC DNA]</scope>
    <source>
        <strain evidence="4">CGMCC 1.10121</strain>
    </source>
</reference>
<proteinExistence type="predicted"/>
<keyword evidence="1" id="KW-0472">Membrane</keyword>
<evidence type="ECO:0000313" key="4">
    <source>
        <dbReference type="Proteomes" id="UP000199126"/>
    </source>
</evidence>
<evidence type="ECO:0000313" key="3">
    <source>
        <dbReference type="EMBL" id="SEP31280.1"/>
    </source>
</evidence>
<keyword evidence="1" id="KW-1133">Transmembrane helix</keyword>
<keyword evidence="1" id="KW-0812">Transmembrane</keyword>
<dbReference type="Proteomes" id="UP000199126">
    <property type="component" value="Unassembled WGS sequence"/>
</dbReference>
<keyword evidence="4" id="KW-1185">Reference proteome</keyword>
<dbReference type="InterPro" id="IPR052710">
    <property type="entry name" value="CAAX_protease"/>
</dbReference>
<dbReference type="GO" id="GO:0004175">
    <property type="term" value="F:endopeptidase activity"/>
    <property type="evidence" value="ECO:0007669"/>
    <property type="project" value="UniProtKB-ARBA"/>
</dbReference>
<feature type="transmembrane region" description="Helical" evidence="1">
    <location>
        <begin position="20"/>
        <end position="44"/>
    </location>
</feature>
<dbReference type="OrthoDB" id="275779at2157"/>
<sequence length="239" mass="24646">MGATYQSQSGPRTVLEMLGLTVLTFVIALVAGVVFIAPLIALGYDIETTSILVGATAVGQLGMFGVGYLYYRYRDLSVPITLPSLRELGYVVVGVVAAIAAAVILSVALTTLGLLPSSVIGDTAATNPTYLLGLAALSIVVVAPVEEFVFRGVIQGRLRDRFGSAPAIVGASLLFGSLHLANYSGNPVAIIAGALMIAVVGSIFGTLYERTGNLAVPILVHATYNTILLGLSYVALSSA</sequence>
<gene>
    <name evidence="3" type="ORF">SAMN04487948_1446</name>
</gene>
<organism evidence="3 4">
    <name type="scientific">Halogranum amylolyticum</name>
    <dbReference type="NCBI Taxonomy" id="660520"/>
    <lineage>
        <taxon>Archaea</taxon>
        <taxon>Methanobacteriati</taxon>
        <taxon>Methanobacteriota</taxon>
        <taxon>Stenosarchaea group</taxon>
        <taxon>Halobacteria</taxon>
        <taxon>Halobacteriales</taxon>
        <taxon>Haloferacaceae</taxon>
    </lineage>
</organism>
<dbReference type="PANTHER" id="PTHR36435">
    <property type="entry name" value="SLR1288 PROTEIN"/>
    <property type="match status" value="1"/>
</dbReference>
<evidence type="ECO:0000256" key="1">
    <source>
        <dbReference type="SAM" id="Phobius"/>
    </source>
</evidence>
<dbReference type="EMBL" id="FODV01000044">
    <property type="protein sequence ID" value="SEP31280.1"/>
    <property type="molecule type" value="Genomic_DNA"/>
</dbReference>
<dbReference type="AlphaFoldDB" id="A0A1H8WUC9"/>
<dbReference type="RefSeq" id="WP_089828131.1">
    <property type="nucleotide sequence ID" value="NZ_FODV01000044.1"/>
</dbReference>
<feature type="transmembrane region" description="Helical" evidence="1">
    <location>
        <begin position="162"/>
        <end position="181"/>
    </location>
</feature>
<protein>
    <recommendedName>
        <fullName evidence="2">CAAX prenyl protease 2/Lysostaphin resistance protein A-like domain-containing protein</fullName>
    </recommendedName>
</protein>
<evidence type="ECO:0000259" key="2">
    <source>
        <dbReference type="Pfam" id="PF02517"/>
    </source>
</evidence>
<feature type="transmembrane region" description="Helical" evidence="1">
    <location>
        <begin position="130"/>
        <end position="150"/>
    </location>
</feature>
<name>A0A1H8WUC9_9EURY</name>
<feature type="transmembrane region" description="Helical" evidence="1">
    <location>
        <begin position="50"/>
        <end position="70"/>
    </location>
</feature>
<feature type="transmembrane region" description="Helical" evidence="1">
    <location>
        <begin position="187"/>
        <end position="207"/>
    </location>
</feature>
<feature type="domain" description="CAAX prenyl protease 2/Lysostaphin resistance protein A-like" evidence="2">
    <location>
        <begin position="132"/>
        <end position="227"/>
    </location>
</feature>